<accession>A0AAW0G6T4</accession>
<evidence type="ECO:0000256" key="1">
    <source>
        <dbReference type="SAM" id="MobiDB-lite"/>
    </source>
</evidence>
<dbReference type="AlphaFoldDB" id="A0AAW0G6T4"/>
<dbReference type="Proteomes" id="UP001385951">
    <property type="component" value="Unassembled WGS sequence"/>
</dbReference>
<reference evidence="2 3" key="1">
    <citation type="submission" date="2022-09" db="EMBL/GenBank/DDBJ databases">
        <authorList>
            <person name="Palmer J.M."/>
        </authorList>
    </citation>
    <scope>NUCLEOTIDE SEQUENCE [LARGE SCALE GENOMIC DNA]</scope>
    <source>
        <strain evidence="2 3">DSM 7382</strain>
    </source>
</reference>
<organism evidence="2 3">
    <name type="scientific">Cerrena zonata</name>
    <dbReference type="NCBI Taxonomy" id="2478898"/>
    <lineage>
        <taxon>Eukaryota</taxon>
        <taxon>Fungi</taxon>
        <taxon>Dikarya</taxon>
        <taxon>Basidiomycota</taxon>
        <taxon>Agaricomycotina</taxon>
        <taxon>Agaricomycetes</taxon>
        <taxon>Polyporales</taxon>
        <taxon>Cerrenaceae</taxon>
        <taxon>Cerrena</taxon>
    </lineage>
</organism>
<gene>
    <name evidence="2" type="ORF">QCA50_009915</name>
</gene>
<feature type="region of interest" description="Disordered" evidence="1">
    <location>
        <begin position="280"/>
        <end position="307"/>
    </location>
</feature>
<feature type="compositionally biased region" description="Polar residues" evidence="1">
    <location>
        <begin position="31"/>
        <end position="41"/>
    </location>
</feature>
<proteinExistence type="predicted"/>
<feature type="compositionally biased region" description="Basic residues" evidence="1">
    <location>
        <begin position="87"/>
        <end position="99"/>
    </location>
</feature>
<dbReference type="EMBL" id="JASBNA010000015">
    <property type="protein sequence ID" value="KAK7686840.1"/>
    <property type="molecule type" value="Genomic_DNA"/>
</dbReference>
<name>A0AAW0G6T4_9APHY</name>
<comment type="caution">
    <text evidence="2">The sequence shown here is derived from an EMBL/GenBank/DDBJ whole genome shotgun (WGS) entry which is preliminary data.</text>
</comment>
<feature type="region of interest" description="Disordered" evidence="1">
    <location>
        <begin position="20"/>
        <end position="41"/>
    </location>
</feature>
<feature type="region of interest" description="Disordered" evidence="1">
    <location>
        <begin position="80"/>
        <end position="102"/>
    </location>
</feature>
<protein>
    <submittedName>
        <fullName evidence="2">Uncharacterized protein</fullName>
    </submittedName>
</protein>
<evidence type="ECO:0000313" key="3">
    <source>
        <dbReference type="Proteomes" id="UP001385951"/>
    </source>
</evidence>
<feature type="region of interest" description="Disordered" evidence="1">
    <location>
        <begin position="342"/>
        <end position="363"/>
    </location>
</feature>
<evidence type="ECO:0000313" key="2">
    <source>
        <dbReference type="EMBL" id="KAK7686840.1"/>
    </source>
</evidence>
<sequence>MANARHQEYNAAAATAAAAVSALSHHPDDPNQFSSHSHHLNPQISPAEAAAQAAQLQQHQLSSNPQLQQFQQVQAQQLAAAQQQQQHQHHQQQQHHQQHPLHQAQDPYLITPSSAEQPDFNGGSVLVSRYADNEVIKTFGSKPDLVKYVKNILSDQEQCKIVINSSKPKAVYFQCERSGSFRTTVKEPSKRQRVAYTKRNKCGYRLVANLYPPKTKRIPKKPQSPGIQPDFSDGNIDAKIDTYEHQIHHPVQHQHQQQNPDYDDGEDEIWVLRMIHPAHNHPLEPGLATGQAKKKRSKFSRTLVEKPLNRTNGTAAAAAAAVAQAYNPNELLDPQHQLAQHHLAQQQLQQHQYQQQLAQQAQHHGLTATVPHTHHHTHHDPTAHGGGPSVQDVAVIAAMGGDASSAAAAAALHEQHVDPNIDPNVDPSVQEHDHSHRIRLSSQIHAPDRQDYEPITEQPSIAKSPLKEDPEEDQPEPTNYPPTSSLVV</sequence>
<keyword evidence="3" id="KW-1185">Reference proteome</keyword>
<feature type="region of interest" description="Disordered" evidence="1">
    <location>
        <begin position="418"/>
        <end position="488"/>
    </location>
</feature>